<gene>
    <name evidence="2" type="ORF">H9931_00390</name>
</gene>
<dbReference type="EMBL" id="DWWB01000002">
    <property type="protein sequence ID" value="HJC65168.1"/>
    <property type="molecule type" value="Genomic_DNA"/>
</dbReference>
<feature type="coiled-coil region" evidence="1">
    <location>
        <begin position="87"/>
        <end position="128"/>
    </location>
</feature>
<evidence type="ECO:0008006" key="4">
    <source>
        <dbReference type="Google" id="ProtNLM"/>
    </source>
</evidence>
<protein>
    <recommendedName>
        <fullName evidence="4">Transposase</fullName>
    </recommendedName>
</protein>
<accession>A0A9D2PRN4</accession>
<evidence type="ECO:0000313" key="2">
    <source>
        <dbReference type="EMBL" id="HJC65168.1"/>
    </source>
</evidence>
<sequence>MKYSKMVEISQEKSRKKVERVKIEIESMLVRKERITVSGLEKATGFSNSFFYRNKEVSQVIKEAQLRQGECYNPKKVIADMALKNTVTYLKAELLKLKKDIKKLEQKNLKLQEENSRLKEKMVDSVNKTT</sequence>
<comment type="caution">
    <text evidence="2">The sequence shown here is derived from an EMBL/GenBank/DDBJ whole genome shotgun (WGS) entry which is preliminary data.</text>
</comment>
<reference evidence="2" key="2">
    <citation type="submission" date="2021-04" db="EMBL/GenBank/DDBJ databases">
        <authorList>
            <person name="Gilroy R."/>
        </authorList>
    </citation>
    <scope>NUCLEOTIDE SEQUENCE</scope>
    <source>
        <strain evidence="2">CHK198-12963</strain>
    </source>
</reference>
<dbReference type="AlphaFoldDB" id="A0A9D2PRN4"/>
<organism evidence="2 3">
    <name type="scientific">Candidatus Enterocloster excrementigallinarum</name>
    <dbReference type="NCBI Taxonomy" id="2838558"/>
    <lineage>
        <taxon>Bacteria</taxon>
        <taxon>Bacillati</taxon>
        <taxon>Bacillota</taxon>
        <taxon>Clostridia</taxon>
        <taxon>Lachnospirales</taxon>
        <taxon>Lachnospiraceae</taxon>
        <taxon>Enterocloster</taxon>
    </lineage>
</organism>
<reference evidence="2" key="1">
    <citation type="journal article" date="2021" name="PeerJ">
        <title>Extensive microbial diversity within the chicken gut microbiome revealed by metagenomics and culture.</title>
        <authorList>
            <person name="Gilroy R."/>
            <person name="Ravi A."/>
            <person name="Getino M."/>
            <person name="Pursley I."/>
            <person name="Horton D.L."/>
            <person name="Alikhan N.F."/>
            <person name="Baker D."/>
            <person name="Gharbi K."/>
            <person name="Hall N."/>
            <person name="Watson M."/>
            <person name="Adriaenssens E.M."/>
            <person name="Foster-Nyarko E."/>
            <person name="Jarju S."/>
            <person name="Secka A."/>
            <person name="Antonio M."/>
            <person name="Oren A."/>
            <person name="Chaudhuri R.R."/>
            <person name="La Ragione R."/>
            <person name="Hildebrand F."/>
            <person name="Pallen M.J."/>
        </authorList>
    </citation>
    <scope>NUCLEOTIDE SEQUENCE</scope>
    <source>
        <strain evidence="2">CHK198-12963</strain>
    </source>
</reference>
<evidence type="ECO:0000256" key="1">
    <source>
        <dbReference type="SAM" id="Coils"/>
    </source>
</evidence>
<name>A0A9D2PRN4_9FIRM</name>
<dbReference type="Proteomes" id="UP000823863">
    <property type="component" value="Unassembled WGS sequence"/>
</dbReference>
<evidence type="ECO:0000313" key="3">
    <source>
        <dbReference type="Proteomes" id="UP000823863"/>
    </source>
</evidence>
<dbReference type="InterPro" id="IPR046229">
    <property type="entry name" value="TnpC-like"/>
</dbReference>
<keyword evidence="1" id="KW-0175">Coiled coil</keyword>
<proteinExistence type="predicted"/>
<dbReference type="Pfam" id="PF19776">
    <property type="entry name" value="DUF6262"/>
    <property type="match status" value="1"/>
</dbReference>